<name>A0A2G8RFR7_9RHOB</name>
<evidence type="ECO:0000256" key="6">
    <source>
        <dbReference type="RuleBase" id="RU365089"/>
    </source>
</evidence>
<organism evidence="7 8">
    <name type="scientific">Puniceibacterium antarcticum</name>
    <dbReference type="NCBI Taxonomy" id="1206336"/>
    <lineage>
        <taxon>Bacteria</taxon>
        <taxon>Pseudomonadati</taxon>
        <taxon>Pseudomonadota</taxon>
        <taxon>Alphaproteobacteria</taxon>
        <taxon>Rhodobacterales</taxon>
        <taxon>Paracoccaceae</taxon>
        <taxon>Puniceibacterium</taxon>
    </lineage>
</organism>
<dbReference type="EMBL" id="AWWI01000075">
    <property type="protein sequence ID" value="PIL19918.1"/>
    <property type="molecule type" value="Genomic_DNA"/>
</dbReference>
<keyword evidence="3 6" id="KW-0815">Transposition</keyword>
<dbReference type="Proteomes" id="UP000231259">
    <property type="component" value="Unassembled WGS sequence"/>
</dbReference>
<dbReference type="PANTHER" id="PTHR33217">
    <property type="entry name" value="TRANSPOSASE FOR INSERTION SEQUENCE ELEMENT IS1081"/>
    <property type="match status" value="1"/>
</dbReference>
<evidence type="ECO:0000256" key="1">
    <source>
        <dbReference type="ARBA" id="ARBA00002190"/>
    </source>
</evidence>
<comment type="similarity">
    <text evidence="2 6">Belongs to the transposase mutator family.</text>
</comment>
<keyword evidence="8" id="KW-1185">Reference proteome</keyword>
<dbReference type="GO" id="GO:0004803">
    <property type="term" value="F:transposase activity"/>
    <property type="evidence" value="ECO:0007669"/>
    <property type="project" value="UniProtKB-UniRule"/>
</dbReference>
<evidence type="ECO:0000313" key="7">
    <source>
        <dbReference type="EMBL" id="PIL19918.1"/>
    </source>
</evidence>
<evidence type="ECO:0000256" key="4">
    <source>
        <dbReference type="ARBA" id="ARBA00023125"/>
    </source>
</evidence>
<dbReference type="InterPro" id="IPR001207">
    <property type="entry name" value="Transposase_mutator"/>
</dbReference>
<dbReference type="PANTHER" id="PTHR33217:SF8">
    <property type="entry name" value="MUTATOR FAMILY TRANSPOSASE"/>
    <property type="match status" value="1"/>
</dbReference>
<evidence type="ECO:0000256" key="5">
    <source>
        <dbReference type="ARBA" id="ARBA00023172"/>
    </source>
</evidence>
<keyword evidence="6" id="KW-0814">Transposable element</keyword>
<dbReference type="AlphaFoldDB" id="A0A2G8RFR7"/>
<reference evidence="7 8" key="1">
    <citation type="submission" date="2013-09" db="EMBL/GenBank/DDBJ databases">
        <title>Genome sequencing of Phaeobacter antarcticus sp. nov. SM1211.</title>
        <authorList>
            <person name="Zhang X.-Y."/>
            <person name="Liu C."/>
            <person name="Chen X.-L."/>
            <person name="Xie B.-B."/>
            <person name="Qin Q.-L."/>
            <person name="Rong J.-C."/>
            <person name="Zhang Y.-Z."/>
        </authorList>
    </citation>
    <scope>NUCLEOTIDE SEQUENCE [LARGE SCALE GENOMIC DNA]</scope>
    <source>
        <strain evidence="7 8">SM1211</strain>
    </source>
</reference>
<dbReference type="GO" id="GO:0003677">
    <property type="term" value="F:DNA binding"/>
    <property type="evidence" value="ECO:0007669"/>
    <property type="project" value="UniProtKB-UniRule"/>
</dbReference>
<accession>A0A2G8RFR7</accession>
<keyword evidence="5 6" id="KW-0233">DNA recombination</keyword>
<comment type="function">
    <text evidence="1 6">Required for the transposition of the insertion element.</text>
</comment>
<sequence length="80" mass="9433">MIPFFAFDQPIHQIIFTTNAIECLNRVIRKSINTHGSFPTEHAATKLIYLEIRNFEKGGRKCERLVYPPQSIRYRVRRAL</sequence>
<evidence type="ECO:0000256" key="2">
    <source>
        <dbReference type="ARBA" id="ARBA00010961"/>
    </source>
</evidence>
<keyword evidence="4 6" id="KW-0238">DNA-binding</keyword>
<dbReference type="GO" id="GO:0006313">
    <property type="term" value="P:DNA transposition"/>
    <property type="evidence" value="ECO:0007669"/>
    <property type="project" value="UniProtKB-UniRule"/>
</dbReference>
<dbReference type="Pfam" id="PF00872">
    <property type="entry name" value="Transposase_mut"/>
    <property type="match status" value="1"/>
</dbReference>
<gene>
    <name evidence="7" type="ORF">P775_12090</name>
</gene>
<evidence type="ECO:0000313" key="8">
    <source>
        <dbReference type="Proteomes" id="UP000231259"/>
    </source>
</evidence>
<comment type="caution">
    <text evidence="7">The sequence shown here is derived from an EMBL/GenBank/DDBJ whole genome shotgun (WGS) entry which is preliminary data.</text>
</comment>
<protein>
    <recommendedName>
        <fullName evidence="6">Mutator family transposase</fullName>
    </recommendedName>
</protein>
<proteinExistence type="inferred from homology"/>
<evidence type="ECO:0000256" key="3">
    <source>
        <dbReference type="ARBA" id="ARBA00022578"/>
    </source>
</evidence>